<sequence length="222" mass="23729">MKIVQLTATALATLLALQGPARAQGMPVIDIAAIGEAIIQIEKSAAILEQTIQLVTVFSSSFGVTGLLSSLNQPNRYPLRNALSEKMFGDPKVPNGTTARAIISERKVQGSDAEAVLLNQQITRAANAADIAAENLDMMGKRLAENSKTLGQLSGSRNIMQATVTNGLLLKQIHDAIIQNSEATSLLTMATAQASLQAAEEAATQRRERNETARMFGFVKKR</sequence>
<organism evidence="2 3">
    <name type="scientific">Rhizobium leguminosarum bv. trifolii WSM2297</name>
    <dbReference type="NCBI Taxonomy" id="754762"/>
    <lineage>
        <taxon>Bacteria</taxon>
        <taxon>Pseudomonadati</taxon>
        <taxon>Pseudomonadota</taxon>
        <taxon>Alphaproteobacteria</taxon>
        <taxon>Hyphomicrobiales</taxon>
        <taxon>Rhizobiaceae</taxon>
        <taxon>Rhizobium/Agrobacterium group</taxon>
        <taxon>Rhizobium</taxon>
    </lineage>
</organism>
<feature type="chain" id="PRO_5003741157" description="Type IV secretion system protein VirB5" evidence="1">
    <location>
        <begin position="24"/>
        <end position="222"/>
    </location>
</feature>
<accession>J0W4X1</accession>
<dbReference type="RefSeq" id="WP_003581548.1">
    <property type="nucleotide sequence ID" value="NZ_JH719395.1"/>
</dbReference>
<evidence type="ECO:0008006" key="4">
    <source>
        <dbReference type="Google" id="ProtNLM"/>
    </source>
</evidence>
<keyword evidence="1" id="KW-0732">Signal</keyword>
<dbReference type="Proteomes" id="UP000005732">
    <property type="component" value="Unassembled WGS sequence"/>
</dbReference>
<proteinExistence type="predicted"/>
<name>J0W4X1_RHILT</name>
<gene>
    <name evidence="2" type="ORF">Rleg4DRAFT_2415</name>
</gene>
<dbReference type="EMBL" id="JH719395">
    <property type="protein sequence ID" value="EJC80766.1"/>
    <property type="molecule type" value="Genomic_DNA"/>
</dbReference>
<evidence type="ECO:0000256" key="1">
    <source>
        <dbReference type="SAM" id="SignalP"/>
    </source>
</evidence>
<dbReference type="OrthoDB" id="8071245at2"/>
<evidence type="ECO:0000313" key="3">
    <source>
        <dbReference type="Proteomes" id="UP000005732"/>
    </source>
</evidence>
<dbReference type="AlphaFoldDB" id="J0W4X1"/>
<feature type="signal peptide" evidence="1">
    <location>
        <begin position="1"/>
        <end position="23"/>
    </location>
</feature>
<reference evidence="2 3" key="1">
    <citation type="submission" date="2012-02" db="EMBL/GenBank/DDBJ databases">
        <title>Improved High-Quality Draft Sequence of Rhizobium leguminosarum bv. trifolii WSM2297.</title>
        <authorList>
            <consortium name="US DOE Joint Genome Institute"/>
            <person name="Lucas S."/>
            <person name="Han J."/>
            <person name="Lapidus A."/>
            <person name="Cheng J.-F."/>
            <person name="Goodwin L."/>
            <person name="Pitluck S."/>
            <person name="Peters L."/>
            <person name="Ovchinnikova G."/>
            <person name="Zhang X."/>
            <person name="Detter J.C."/>
            <person name="Han C."/>
            <person name="Tapia R."/>
            <person name="Land M."/>
            <person name="Hauser L."/>
            <person name="Kyrpides N."/>
            <person name="Ivanova N."/>
            <person name="Pagani I."/>
            <person name="Brau L."/>
            <person name="Yates R."/>
            <person name="O'Hara G."/>
            <person name="Rui T."/>
            <person name="Howieson J."/>
            <person name="Reeve W."/>
            <person name="Woyke T."/>
        </authorList>
    </citation>
    <scope>NUCLEOTIDE SEQUENCE [LARGE SCALE GENOMIC DNA]</scope>
    <source>
        <strain evidence="2 3">WSM2297</strain>
    </source>
</reference>
<protein>
    <recommendedName>
        <fullName evidence="4">Type IV secretion system protein VirB5</fullName>
    </recommendedName>
</protein>
<evidence type="ECO:0000313" key="2">
    <source>
        <dbReference type="EMBL" id="EJC80766.1"/>
    </source>
</evidence>
<dbReference type="HOGENOM" id="CLU_1255117_0_0_5"/>